<keyword evidence="2" id="KW-1185">Reference proteome</keyword>
<dbReference type="Proteomes" id="UP000185936">
    <property type="component" value="Unassembled WGS sequence"/>
</dbReference>
<evidence type="ECO:0000313" key="1">
    <source>
        <dbReference type="EMBL" id="SIS18368.1"/>
    </source>
</evidence>
<name>A0A1N7H101_9EURY</name>
<reference evidence="2" key="1">
    <citation type="submission" date="2017-01" db="EMBL/GenBank/DDBJ databases">
        <authorList>
            <person name="Varghese N."/>
            <person name="Submissions S."/>
        </authorList>
    </citation>
    <scope>NUCLEOTIDE SEQUENCE [LARGE SCALE GENOMIC DNA]</scope>
    <source>
        <strain evidence="2">type strain: HArc-</strain>
    </source>
</reference>
<organism evidence="1 2">
    <name type="scientific">Natronorubrum thiooxidans</name>
    <dbReference type="NCBI Taxonomy" id="308853"/>
    <lineage>
        <taxon>Archaea</taxon>
        <taxon>Methanobacteriati</taxon>
        <taxon>Methanobacteriota</taxon>
        <taxon>Stenosarchaea group</taxon>
        <taxon>Halobacteria</taxon>
        <taxon>Halobacteriales</taxon>
        <taxon>Natrialbaceae</taxon>
        <taxon>Natronorubrum</taxon>
    </lineage>
</organism>
<evidence type="ECO:0000313" key="2">
    <source>
        <dbReference type="Proteomes" id="UP000185936"/>
    </source>
</evidence>
<accession>A0A1N7H101</accession>
<dbReference type="STRING" id="308853.SAMN05421752_1206"/>
<proteinExistence type="predicted"/>
<protein>
    <submittedName>
        <fullName evidence="1">Uncharacterized protein</fullName>
    </submittedName>
</protein>
<sequence length="525" mass="58158">MSGANSTHPIKVGQPLEACLGGSAGGFGQPSTRKLSPASCWLTEQELVDRLAGGKCARGVTLVNDRISEFDDGRITYLGHSEDEVHVAVQWGGPIPTLVRLGVALLSERAFDRILTTSRVDPLLSGTTAFDTLRLGRQLGWLSDTEQNYDDLRARYESVGTSLLYRLGTRNQSPEIWSRLCCEAHGLLATATNLYDAAGVDLTIHIRLPDTDQLTRDDSRYNRFITFVKNTVPKNAAYRGNSASRMLLEEDGDKLGYRLPVDIDDTDRDADLTADWVVVGPDVASFRDDIVEAFKSVSIREQVANGTEEGIRIPIEVTTANTYSNLQQTVQTMLERLGRPISDNLDVPTVTRFYLLAFGNIPHKSLTCSPFDIAEALIATDRLESTDDSLTMQALVRGLGAVDSKKIYPWLPPTAREFMRVLFESDTPLKRSEILDAADLSQTSYERHRGNLEKSGLLVEKETYHYEATLPGQWPQDGLSSLAEDADADVRRWIMYEKLLDAQVNAQSVVSIQSPPRSLTRVYIG</sequence>
<gene>
    <name evidence="1" type="ORF">SAMN05421752_1206</name>
</gene>
<dbReference type="EMBL" id="FTNR01000020">
    <property type="protein sequence ID" value="SIS18368.1"/>
    <property type="molecule type" value="Genomic_DNA"/>
</dbReference>
<dbReference type="AlphaFoldDB" id="A0A1N7H101"/>